<dbReference type="EMBL" id="JAPDPI010000001">
    <property type="protein sequence ID" value="MCW3804147.1"/>
    <property type="molecule type" value="Genomic_DNA"/>
</dbReference>
<dbReference type="Gene3D" id="3.20.20.370">
    <property type="entry name" value="Glycoside hydrolase/deacetylase"/>
    <property type="match status" value="1"/>
</dbReference>
<protein>
    <recommendedName>
        <fullName evidence="3">Polysaccharide (De)acetylase</fullName>
    </recommendedName>
</protein>
<evidence type="ECO:0000313" key="2">
    <source>
        <dbReference type="Proteomes" id="UP001207408"/>
    </source>
</evidence>
<dbReference type="Proteomes" id="UP001207408">
    <property type="component" value="Unassembled WGS sequence"/>
</dbReference>
<proteinExistence type="predicted"/>
<sequence length="370" mass="43088">MKTKIIKNIKGLYNLFGWSTSRKIVVIESDDWGSIRMPSIEVYNKFRQKGFDLTNSDYNRLDSLECNDDLSELLGVLDSYKDSIGNSAVITANMVVGNPDFRKIKESGFTEYHVEKVEETLSRYDHHDRVLSLWKEGYSKHLFYPQFHAREHVNVVRWMDELNKRTKEILYSFENGTTFSGKGDYSFMEVLDYNTPKDLHFMKESLKEGLNMFEELFGFRSKSFIPPCYAWDSNVEDTLAKGGVKYIQGLFVQCVPTGTFGEYKRKYHFMGSKNSYGQRYLVRNCFFEPSITNNNDPVGECLQRIQYSFRYNKPAIISSHRINFIGALVKKNREVNLILLGKLLKEIVKRWPDVEFMTSDQLGDLMTAND</sequence>
<dbReference type="InterPro" id="IPR011330">
    <property type="entry name" value="Glyco_hydro/deAcase_b/a-brl"/>
</dbReference>
<gene>
    <name evidence="1" type="ORF">OM074_00850</name>
</gene>
<accession>A0AAE3MB16</accession>
<dbReference type="RefSeq" id="WP_301197370.1">
    <property type="nucleotide sequence ID" value="NZ_JAPDPI010000001.1"/>
</dbReference>
<keyword evidence="2" id="KW-1185">Reference proteome</keyword>
<name>A0AAE3MB16_9BACT</name>
<evidence type="ECO:0000313" key="1">
    <source>
        <dbReference type="EMBL" id="MCW3804147.1"/>
    </source>
</evidence>
<reference evidence="1" key="1">
    <citation type="submission" date="2022-10" db="EMBL/GenBank/DDBJ databases">
        <authorList>
            <person name="Yu W.X."/>
        </authorList>
    </citation>
    <scope>NUCLEOTIDE SEQUENCE</scope>
    <source>
        <strain evidence="1">D04</strain>
    </source>
</reference>
<evidence type="ECO:0008006" key="3">
    <source>
        <dbReference type="Google" id="ProtNLM"/>
    </source>
</evidence>
<dbReference type="SUPFAM" id="SSF88713">
    <property type="entry name" value="Glycoside hydrolase/deacetylase"/>
    <property type="match status" value="1"/>
</dbReference>
<comment type="caution">
    <text evidence="1">The sequence shown here is derived from an EMBL/GenBank/DDBJ whole genome shotgun (WGS) entry which is preliminary data.</text>
</comment>
<organism evidence="1 2">
    <name type="scientific">Plebeiibacterium marinum</name>
    <dbReference type="NCBI Taxonomy" id="2992111"/>
    <lineage>
        <taxon>Bacteria</taxon>
        <taxon>Pseudomonadati</taxon>
        <taxon>Bacteroidota</taxon>
        <taxon>Bacteroidia</taxon>
        <taxon>Marinilabiliales</taxon>
        <taxon>Marinilabiliaceae</taxon>
        <taxon>Plebeiibacterium</taxon>
    </lineage>
</organism>
<dbReference type="AlphaFoldDB" id="A0AAE3MB16"/>
<dbReference type="GO" id="GO:0005975">
    <property type="term" value="P:carbohydrate metabolic process"/>
    <property type="evidence" value="ECO:0007669"/>
    <property type="project" value="InterPro"/>
</dbReference>